<keyword evidence="1" id="KW-1133">Transmembrane helix</keyword>
<keyword evidence="1" id="KW-0472">Membrane</keyword>
<feature type="transmembrane region" description="Helical" evidence="1">
    <location>
        <begin position="127"/>
        <end position="151"/>
    </location>
</feature>
<protein>
    <submittedName>
        <fullName evidence="3">G protein-coupled receptor</fullName>
    </submittedName>
</protein>
<dbReference type="Pfam" id="PF10326">
    <property type="entry name" value="7TM_GPCR_Str"/>
    <property type="match status" value="1"/>
</dbReference>
<feature type="transmembrane region" description="Helical" evidence="1">
    <location>
        <begin position="88"/>
        <end position="107"/>
    </location>
</feature>
<dbReference type="AlphaFoldDB" id="A0A7E4VZH3"/>
<dbReference type="WBParaSite" id="Pan_g4729.t1">
    <property type="protein sequence ID" value="Pan_g4729.t1"/>
    <property type="gene ID" value="Pan_g4729"/>
</dbReference>
<dbReference type="Proteomes" id="UP000492821">
    <property type="component" value="Unassembled WGS sequence"/>
</dbReference>
<proteinExistence type="predicted"/>
<evidence type="ECO:0000256" key="1">
    <source>
        <dbReference type="SAM" id="Phobius"/>
    </source>
</evidence>
<dbReference type="InterPro" id="IPR019428">
    <property type="entry name" value="7TM_GPCR_serpentine_rcpt_Str"/>
</dbReference>
<sequence>MPAFGTIVYIIEIVASAASYFCNGCLLYCVLKNWKPGLKRLNMILIQNIILDCTYAIFPVFTGVWMAIINGKLYIISTGLVKYTNYNIAGYAYCMYCSVLSLCMYAFPMQFYLRYKTLCRSDEVSSWFHGALWACLLCSCFGTCVCLGFAYNFGDNLHVYDVHAANVISTFVVIDENTPFAVGDTITICYLPHN</sequence>
<keyword evidence="2" id="KW-1185">Reference proteome</keyword>
<accession>A0A7E4VZH3</accession>
<evidence type="ECO:0000313" key="2">
    <source>
        <dbReference type="Proteomes" id="UP000492821"/>
    </source>
</evidence>
<name>A0A7E4VZH3_PANRE</name>
<keyword evidence="1" id="KW-0812">Transmembrane</keyword>
<organism evidence="2 3">
    <name type="scientific">Panagrellus redivivus</name>
    <name type="common">Microworm</name>
    <dbReference type="NCBI Taxonomy" id="6233"/>
    <lineage>
        <taxon>Eukaryota</taxon>
        <taxon>Metazoa</taxon>
        <taxon>Ecdysozoa</taxon>
        <taxon>Nematoda</taxon>
        <taxon>Chromadorea</taxon>
        <taxon>Rhabditida</taxon>
        <taxon>Tylenchina</taxon>
        <taxon>Panagrolaimomorpha</taxon>
        <taxon>Panagrolaimoidea</taxon>
        <taxon>Panagrolaimidae</taxon>
        <taxon>Panagrellus</taxon>
    </lineage>
</organism>
<feature type="transmembrane region" description="Helical" evidence="1">
    <location>
        <begin position="6"/>
        <end position="31"/>
    </location>
</feature>
<evidence type="ECO:0000313" key="3">
    <source>
        <dbReference type="WBParaSite" id="Pan_g4729.t1"/>
    </source>
</evidence>
<reference evidence="3" key="2">
    <citation type="submission" date="2020-10" db="UniProtKB">
        <authorList>
            <consortium name="WormBaseParasite"/>
        </authorList>
    </citation>
    <scope>IDENTIFICATION</scope>
</reference>
<reference evidence="2" key="1">
    <citation type="journal article" date="2013" name="Genetics">
        <title>The draft genome and transcriptome of Panagrellus redivivus are shaped by the harsh demands of a free-living lifestyle.</title>
        <authorList>
            <person name="Srinivasan J."/>
            <person name="Dillman A.R."/>
            <person name="Macchietto M.G."/>
            <person name="Heikkinen L."/>
            <person name="Lakso M."/>
            <person name="Fracchia K.M."/>
            <person name="Antoshechkin I."/>
            <person name="Mortazavi A."/>
            <person name="Wong G."/>
            <person name="Sternberg P.W."/>
        </authorList>
    </citation>
    <scope>NUCLEOTIDE SEQUENCE [LARGE SCALE GENOMIC DNA]</scope>
    <source>
        <strain evidence="2">MT8872</strain>
    </source>
</reference>
<feature type="transmembrane region" description="Helical" evidence="1">
    <location>
        <begin position="43"/>
        <end position="68"/>
    </location>
</feature>